<reference evidence="2" key="1">
    <citation type="submission" date="2025-08" db="UniProtKB">
        <authorList>
            <consortium name="Ensembl"/>
        </authorList>
    </citation>
    <scope>IDENTIFICATION</scope>
</reference>
<organism evidence="2 3">
    <name type="scientific">Eptatretus burgeri</name>
    <name type="common">Inshore hagfish</name>
    <dbReference type="NCBI Taxonomy" id="7764"/>
    <lineage>
        <taxon>Eukaryota</taxon>
        <taxon>Metazoa</taxon>
        <taxon>Chordata</taxon>
        <taxon>Craniata</taxon>
        <taxon>Vertebrata</taxon>
        <taxon>Cyclostomata</taxon>
        <taxon>Myxini</taxon>
        <taxon>Myxiniformes</taxon>
        <taxon>Myxinidae</taxon>
        <taxon>Eptatretinae</taxon>
        <taxon>Eptatretus</taxon>
    </lineage>
</organism>
<dbReference type="InterPro" id="IPR050508">
    <property type="entry name" value="Methyltransf_Superfamily"/>
</dbReference>
<dbReference type="CDD" id="cd02440">
    <property type="entry name" value="AdoMet_MTases"/>
    <property type="match status" value="1"/>
</dbReference>
<sequence>MTSTKIHLKLNGQFTIIFVTKLCLLEPGVEVLELGFGPGIGLKNALAKLGPHGRLYGVDPSEYMHSVASQRLASGIQVQEVAESLPLSDGTIDRVFHCNSYYYWTDLDKACNEIKRVMKPGKMNNENLSKFIILEENGFFKEVNWQPQLLMEALQRAHFRDVNMKNFQQGSIKYEAIFAAIN</sequence>
<dbReference type="Ensembl" id="ENSEBUT00000009552.1">
    <property type="protein sequence ID" value="ENSEBUP00000009034.1"/>
    <property type="gene ID" value="ENSEBUG00000005829.1"/>
</dbReference>
<dbReference type="GO" id="GO:0008757">
    <property type="term" value="F:S-adenosylmethionine-dependent methyltransferase activity"/>
    <property type="evidence" value="ECO:0007669"/>
    <property type="project" value="InterPro"/>
</dbReference>
<keyword evidence="3" id="KW-1185">Reference proteome</keyword>
<evidence type="ECO:0000313" key="3">
    <source>
        <dbReference type="Proteomes" id="UP000694388"/>
    </source>
</evidence>
<dbReference type="InterPro" id="IPR013216">
    <property type="entry name" value="Methyltransf_11"/>
</dbReference>
<dbReference type="InterPro" id="IPR029063">
    <property type="entry name" value="SAM-dependent_MTases_sf"/>
</dbReference>
<protein>
    <submittedName>
        <fullName evidence="2">Zgc:194242</fullName>
    </submittedName>
</protein>
<dbReference type="OMA" id="MEVSNTC"/>
<dbReference type="SUPFAM" id="SSF53335">
    <property type="entry name" value="S-adenosyl-L-methionine-dependent methyltransferases"/>
    <property type="match status" value="1"/>
</dbReference>
<evidence type="ECO:0000259" key="1">
    <source>
        <dbReference type="Pfam" id="PF08241"/>
    </source>
</evidence>
<dbReference type="GeneTree" id="ENSGT00390000010372"/>
<evidence type="ECO:0000313" key="2">
    <source>
        <dbReference type="Ensembl" id="ENSEBUP00000009034.1"/>
    </source>
</evidence>
<accession>A0A8C4Q2K2</accession>
<dbReference type="Proteomes" id="UP000694388">
    <property type="component" value="Unplaced"/>
</dbReference>
<dbReference type="AlphaFoldDB" id="A0A8C4Q2K2"/>
<dbReference type="PANTHER" id="PTHR42912">
    <property type="entry name" value="METHYLTRANSFERASE"/>
    <property type="match status" value="1"/>
</dbReference>
<dbReference type="Gene3D" id="3.40.50.150">
    <property type="entry name" value="Vaccinia Virus protein VP39"/>
    <property type="match status" value="1"/>
</dbReference>
<name>A0A8C4Q2K2_EPTBU</name>
<dbReference type="Pfam" id="PF08241">
    <property type="entry name" value="Methyltransf_11"/>
    <property type="match status" value="1"/>
</dbReference>
<proteinExistence type="predicted"/>
<reference evidence="2" key="2">
    <citation type="submission" date="2025-09" db="UniProtKB">
        <authorList>
            <consortium name="Ensembl"/>
        </authorList>
    </citation>
    <scope>IDENTIFICATION</scope>
</reference>
<dbReference type="PANTHER" id="PTHR42912:SF93">
    <property type="entry name" value="N6-ADENOSINE-METHYLTRANSFERASE TMT1A"/>
    <property type="match status" value="1"/>
</dbReference>
<feature type="domain" description="Methyltransferase type 11" evidence="1">
    <location>
        <begin position="32"/>
        <end position="121"/>
    </location>
</feature>